<protein>
    <recommendedName>
        <fullName evidence="2">lysozyme</fullName>
        <ecNumber evidence="2">3.2.1.17</ecNumber>
    </recommendedName>
</protein>
<keyword evidence="5" id="KW-0378">Hydrolase</keyword>
<dbReference type="PANTHER" id="PTHR11407">
    <property type="entry name" value="LYSOZYME C"/>
    <property type="match status" value="1"/>
</dbReference>
<evidence type="ECO:0000313" key="6">
    <source>
        <dbReference type="EMBL" id="CAD7399032.1"/>
    </source>
</evidence>
<dbReference type="GO" id="GO:0031640">
    <property type="term" value="P:killing of cells of another organism"/>
    <property type="evidence" value="ECO:0007669"/>
    <property type="project" value="UniProtKB-KW"/>
</dbReference>
<comment type="catalytic activity">
    <reaction evidence="1">
        <text>Hydrolysis of (1-&gt;4)-beta-linkages between N-acetylmuramic acid and N-acetyl-D-glucosamine residues in a peptidoglycan and between N-acetyl-D-glucosamine residues in chitodextrins.</text>
        <dbReference type="EC" id="3.2.1.17"/>
    </reaction>
</comment>
<evidence type="ECO:0000256" key="2">
    <source>
        <dbReference type="ARBA" id="ARBA00012732"/>
    </source>
</evidence>
<organism evidence="6">
    <name type="scientific">Timema cristinae</name>
    <name type="common">Walking stick</name>
    <dbReference type="NCBI Taxonomy" id="61476"/>
    <lineage>
        <taxon>Eukaryota</taxon>
        <taxon>Metazoa</taxon>
        <taxon>Ecdysozoa</taxon>
        <taxon>Arthropoda</taxon>
        <taxon>Hexapoda</taxon>
        <taxon>Insecta</taxon>
        <taxon>Pterygota</taxon>
        <taxon>Neoptera</taxon>
        <taxon>Polyneoptera</taxon>
        <taxon>Phasmatodea</taxon>
        <taxon>Timematodea</taxon>
        <taxon>Timematoidea</taxon>
        <taxon>Timematidae</taxon>
        <taxon>Timema</taxon>
    </lineage>
</organism>
<proteinExistence type="predicted"/>
<dbReference type="EMBL" id="OC317780">
    <property type="protein sequence ID" value="CAD7399032.1"/>
    <property type="molecule type" value="Genomic_DNA"/>
</dbReference>
<evidence type="ECO:0000256" key="4">
    <source>
        <dbReference type="ARBA" id="ARBA00023157"/>
    </source>
</evidence>
<dbReference type="EC" id="3.2.1.17" evidence="2"/>
<accession>A0A7R9CPS8</accession>
<evidence type="ECO:0000256" key="1">
    <source>
        <dbReference type="ARBA" id="ARBA00000632"/>
    </source>
</evidence>
<dbReference type="SUPFAM" id="SSF53955">
    <property type="entry name" value="Lysozyme-like"/>
    <property type="match status" value="1"/>
</dbReference>
<keyword evidence="4" id="KW-1015">Disulfide bond</keyword>
<dbReference type="PROSITE" id="PS51348">
    <property type="entry name" value="GLYCOSYL_HYDROL_F22_2"/>
    <property type="match status" value="1"/>
</dbReference>
<dbReference type="InterPro" id="IPR001916">
    <property type="entry name" value="Glyco_hydro_22"/>
</dbReference>
<dbReference type="Gene3D" id="1.10.530.10">
    <property type="match status" value="1"/>
</dbReference>
<dbReference type="AlphaFoldDB" id="A0A7R9CPS8"/>
<dbReference type="PANTHER" id="PTHR11407:SF63">
    <property type="entry name" value="LYSOZYME C"/>
    <property type="match status" value="1"/>
</dbReference>
<evidence type="ECO:0000256" key="3">
    <source>
        <dbReference type="ARBA" id="ARBA00022638"/>
    </source>
</evidence>
<dbReference type="SMART" id="SM00263">
    <property type="entry name" value="LYZ1"/>
    <property type="match status" value="1"/>
</dbReference>
<keyword evidence="3" id="KW-0929">Antimicrobial</keyword>
<keyword evidence="5" id="KW-0326">Glycosidase</keyword>
<evidence type="ECO:0000256" key="5">
    <source>
        <dbReference type="ARBA" id="ARBA00023295"/>
    </source>
</evidence>
<keyword evidence="3" id="KW-0081">Bacteriolytic enzyme</keyword>
<dbReference type="GO" id="GO:0003796">
    <property type="term" value="F:lysozyme activity"/>
    <property type="evidence" value="ECO:0007669"/>
    <property type="project" value="UniProtKB-EC"/>
</dbReference>
<sequence>MALVVLSSTAEDGEIEVRISPNFQHFPPSPSYFQGPGGPQVRIAPICESSRDTAEIGRLNDDGSEDHGLFQISDSIGAEEDTGATDAMSTAMSKVLTVARLYVLYVTFPELRTDDITKAARCAMTVFQKHGFLGWMGWKDHCQESLPDISCCFQGHSEF</sequence>
<reference evidence="6" key="1">
    <citation type="submission" date="2020-11" db="EMBL/GenBank/DDBJ databases">
        <authorList>
            <person name="Tran Van P."/>
        </authorList>
    </citation>
    <scope>NUCLEOTIDE SEQUENCE</scope>
</reference>
<dbReference type="GO" id="GO:0042742">
    <property type="term" value="P:defense response to bacterium"/>
    <property type="evidence" value="ECO:0007669"/>
    <property type="project" value="UniProtKB-KW"/>
</dbReference>
<name>A0A7R9CPS8_TIMCR</name>
<gene>
    <name evidence="6" type="ORF">TCEB3V08_LOCUS4789</name>
</gene>
<dbReference type="Pfam" id="PF00062">
    <property type="entry name" value="Lys"/>
    <property type="match status" value="1"/>
</dbReference>
<dbReference type="InterPro" id="IPR023346">
    <property type="entry name" value="Lysozyme-like_dom_sf"/>
</dbReference>